<feature type="domain" description="C-type lectin" evidence="2">
    <location>
        <begin position="81"/>
        <end position="200"/>
    </location>
</feature>
<reference evidence="3" key="1">
    <citation type="submission" date="2025-08" db="UniProtKB">
        <authorList>
            <consortium name="Ensembl"/>
        </authorList>
    </citation>
    <scope>IDENTIFICATION</scope>
</reference>
<keyword evidence="1" id="KW-0430">Lectin</keyword>
<dbReference type="InterPro" id="IPR050111">
    <property type="entry name" value="C-type_lectin/snaclec_domain"/>
</dbReference>
<dbReference type="GeneTree" id="ENSGT01030000234575"/>
<name>A0A3Q2CNV7_CYPVA</name>
<dbReference type="SMART" id="SM00034">
    <property type="entry name" value="CLECT"/>
    <property type="match status" value="1"/>
</dbReference>
<evidence type="ECO:0000256" key="1">
    <source>
        <dbReference type="ARBA" id="ARBA00022734"/>
    </source>
</evidence>
<dbReference type="CDD" id="cd03590">
    <property type="entry name" value="CLECT_DC-SIGN_like"/>
    <property type="match status" value="1"/>
</dbReference>
<dbReference type="PANTHER" id="PTHR22803">
    <property type="entry name" value="MANNOSE, PHOSPHOLIPASE, LECTIN RECEPTOR RELATED"/>
    <property type="match status" value="1"/>
</dbReference>
<keyword evidence="4" id="KW-1185">Reference proteome</keyword>
<dbReference type="OMA" id="CSCRTED"/>
<evidence type="ECO:0000313" key="4">
    <source>
        <dbReference type="Proteomes" id="UP000265020"/>
    </source>
</evidence>
<dbReference type="GO" id="GO:0030246">
    <property type="term" value="F:carbohydrate binding"/>
    <property type="evidence" value="ECO:0007669"/>
    <property type="project" value="UniProtKB-KW"/>
</dbReference>
<dbReference type="AlphaFoldDB" id="A0A3Q2CNV7"/>
<evidence type="ECO:0000313" key="3">
    <source>
        <dbReference type="Ensembl" id="ENSCVAP00000007077.1"/>
    </source>
</evidence>
<dbReference type="InterPro" id="IPR001304">
    <property type="entry name" value="C-type_lectin-like"/>
</dbReference>
<dbReference type="Gene3D" id="3.10.100.10">
    <property type="entry name" value="Mannose-Binding Protein A, subunit A"/>
    <property type="match status" value="1"/>
</dbReference>
<dbReference type="InterPro" id="IPR033989">
    <property type="entry name" value="CD209-like_CTLD"/>
</dbReference>
<dbReference type="InterPro" id="IPR016186">
    <property type="entry name" value="C-type_lectin-like/link_sf"/>
</dbReference>
<dbReference type="SUPFAM" id="SSF56436">
    <property type="entry name" value="C-type lectin-like"/>
    <property type="match status" value="1"/>
</dbReference>
<evidence type="ECO:0000259" key="2">
    <source>
        <dbReference type="PROSITE" id="PS50041"/>
    </source>
</evidence>
<sequence length="206" mass="23335">MSCPPPLAGALGVDDWAGMLAYSWLLGAQALRWLLDFLGGVSPPPLVGVPKLTWVHGDRNLCSDLFTDEAYWKCEAGWELHGGKCYYFSTNKSSWKESRRLCKDLGGDLIFIEEKLVHMMKNNEDKFWIGLTDSEEEGRWLWVDGSPLNTSFWTDGQPDNWSKYILKQADCVRMGLKEGSDGLKSWSDMSCDAHQKSICEKAEKTR</sequence>
<dbReference type="InterPro" id="IPR016187">
    <property type="entry name" value="CTDL_fold"/>
</dbReference>
<dbReference type="Ensembl" id="ENSCVAT00000003904.1">
    <property type="protein sequence ID" value="ENSCVAP00000007077.1"/>
    <property type="gene ID" value="ENSCVAG00000008711.1"/>
</dbReference>
<proteinExistence type="predicted"/>
<dbReference type="Pfam" id="PF00059">
    <property type="entry name" value="Lectin_C"/>
    <property type="match status" value="1"/>
</dbReference>
<reference evidence="3" key="2">
    <citation type="submission" date="2025-09" db="UniProtKB">
        <authorList>
            <consortium name="Ensembl"/>
        </authorList>
    </citation>
    <scope>IDENTIFICATION</scope>
</reference>
<dbReference type="PROSITE" id="PS50041">
    <property type="entry name" value="C_TYPE_LECTIN_2"/>
    <property type="match status" value="1"/>
</dbReference>
<dbReference type="Proteomes" id="UP000265020">
    <property type="component" value="Unassembled WGS sequence"/>
</dbReference>
<organism evidence="3 4">
    <name type="scientific">Cyprinodon variegatus</name>
    <name type="common">Sheepshead minnow</name>
    <dbReference type="NCBI Taxonomy" id="28743"/>
    <lineage>
        <taxon>Eukaryota</taxon>
        <taxon>Metazoa</taxon>
        <taxon>Chordata</taxon>
        <taxon>Craniata</taxon>
        <taxon>Vertebrata</taxon>
        <taxon>Euteleostomi</taxon>
        <taxon>Actinopterygii</taxon>
        <taxon>Neopterygii</taxon>
        <taxon>Teleostei</taxon>
        <taxon>Neoteleostei</taxon>
        <taxon>Acanthomorphata</taxon>
        <taxon>Ovalentaria</taxon>
        <taxon>Atherinomorphae</taxon>
        <taxon>Cyprinodontiformes</taxon>
        <taxon>Cyprinodontidae</taxon>
        <taxon>Cyprinodon</taxon>
    </lineage>
</organism>
<accession>A0A3Q2CNV7</accession>
<protein>
    <recommendedName>
        <fullName evidence="2">C-type lectin domain-containing protein</fullName>
    </recommendedName>
</protein>